<dbReference type="InterPro" id="IPR036770">
    <property type="entry name" value="Ankyrin_rpt-contain_sf"/>
</dbReference>
<name>A0A433QKC5_9FUNG</name>
<dbReference type="PANTHER" id="PTHR24123">
    <property type="entry name" value="ANKYRIN REPEAT-CONTAINING"/>
    <property type="match status" value="1"/>
</dbReference>
<feature type="compositionally biased region" description="Basic and acidic residues" evidence="4">
    <location>
        <begin position="1340"/>
        <end position="1355"/>
    </location>
</feature>
<feature type="repeat" description="ANK" evidence="3">
    <location>
        <begin position="1235"/>
        <end position="1268"/>
    </location>
</feature>
<dbReference type="Pfam" id="PF00023">
    <property type="entry name" value="Ank"/>
    <property type="match status" value="3"/>
</dbReference>
<accession>A0A433QKC5</accession>
<dbReference type="PROSITE" id="PS50297">
    <property type="entry name" value="ANK_REP_REGION"/>
    <property type="match status" value="5"/>
</dbReference>
<dbReference type="PANTHER" id="PTHR24123:SF33">
    <property type="entry name" value="PROTEIN HOS4"/>
    <property type="match status" value="1"/>
</dbReference>
<comment type="caution">
    <text evidence="5">The sequence shown here is derived from an EMBL/GenBank/DDBJ whole genome shotgun (WGS) entry which is preliminary data.</text>
</comment>
<protein>
    <submittedName>
        <fullName evidence="5">Ankyrin repeat-containing domain protein</fullName>
    </submittedName>
</protein>
<feature type="region of interest" description="Disordered" evidence="4">
    <location>
        <begin position="1340"/>
        <end position="1383"/>
    </location>
</feature>
<dbReference type="InterPro" id="IPR002110">
    <property type="entry name" value="Ankyrin_rpt"/>
</dbReference>
<keyword evidence="2 3" id="KW-0040">ANK repeat</keyword>
<evidence type="ECO:0000256" key="4">
    <source>
        <dbReference type="SAM" id="MobiDB-lite"/>
    </source>
</evidence>
<keyword evidence="6" id="KW-1185">Reference proteome</keyword>
<dbReference type="InterPro" id="IPR051165">
    <property type="entry name" value="Multifunctional_ANK_Repeat"/>
</dbReference>
<evidence type="ECO:0000256" key="3">
    <source>
        <dbReference type="PROSITE-ProRule" id="PRU00023"/>
    </source>
</evidence>
<feature type="repeat" description="ANK" evidence="3">
    <location>
        <begin position="564"/>
        <end position="598"/>
    </location>
</feature>
<dbReference type="SUPFAM" id="SSF48403">
    <property type="entry name" value="Ankyrin repeat"/>
    <property type="match status" value="3"/>
</dbReference>
<proteinExistence type="predicted"/>
<dbReference type="Proteomes" id="UP000274822">
    <property type="component" value="Unassembled WGS sequence"/>
</dbReference>
<dbReference type="Pfam" id="PF12796">
    <property type="entry name" value="Ank_2"/>
    <property type="match status" value="2"/>
</dbReference>
<feature type="repeat" description="ANK" evidence="3">
    <location>
        <begin position="1160"/>
        <end position="1194"/>
    </location>
</feature>
<feature type="compositionally biased region" description="Basic and acidic residues" evidence="4">
    <location>
        <begin position="1374"/>
        <end position="1383"/>
    </location>
</feature>
<feature type="repeat" description="ANK" evidence="3">
    <location>
        <begin position="944"/>
        <end position="978"/>
    </location>
</feature>
<evidence type="ECO:0000256" key="1">
    <source>
        <dbReference type="ARBA" id="ARBA00022737"/>
    </source>
</evidence>
<keyword evidence="1" id="KW-0677">Repeat</keyword>
<organism evidence="5 6">
    <name type="scientific">Jimgerdemannia flammicorona</name>
    <dbReference type="NCBI Taxonomy" id="994334"/>
    <lineage>
        <taxon>Eukaryota</taxon>
        <taxon>Fungi</taxon>
        <taxon>Fungi incertae sedis</taxon>
        <taxon>Mucoromycota</taxon>
        <taxon>Mucoromycotina</taxon>
        <taxon>Endogonomycetes</taxon>
        <taxon>Endogonales</taxon>
        <taxon>Endogonaceae</taxon>
        <taxon>Jimgerdemannia</taxon>
    </lineage>
</organism>
<feature type="region of interest" description="Disordered" evidence="4">
    <location>
        <begin position="323"/>
        <end position="361"/>
    </location>
</feature>
<feature type="repeat" description="ANK" evidence="3">
    <location>
        <begin position="1016"/>
        <end position="1050"/>
    </location>
</feature>
<feature type="compositionally biased region" description="Polar residues" evidence="4">
    <location>
        <begin position="346"/>
        <end position="358"/>
    </location>
</feature>
<dbReference type="PROSITE" id="PS50088">
    <property type="entry name" value="ANK_REPEAT"/>
    <property type="match status" value="9"/>
</dbReference>
<feature type="repeat" description="ANK" evidence="3">
    <location>
        <begin position="887"/>
        <end position="921"/>
    </location>
</feature>
<gene>
    <name evidence="5" type="ORF">BC938DRAFT_479696</name>
</gene>
<feature type="repeat" description="ANK" evidence="3">
    <location>
        <begin position="705"/>
        <end position="741"/>
    </location>
</feature>
<sequence>MKSGVTKFRDFLEKQDGSRNPNVTFKLSEIRNAIELIRDDHSVVAEFAKRFVSLCQGAQALWAHDYRAAMNAFLVAFDFELPVGNWYMAWVEIRARHFVFTQLRQCTDFEEEHAVTVLRILRDKLKNAVKNGSSSVAMKQFTKLGNMVASTAGTASIDHPETLPLGILDTMQDVIMASRRGNVGAECLEIIEFILTTKSSTKLLRYKALEVMYVIRDHPGTSTDVGKQIDGISARFEIFIRERIETETERQKNAQLKKDVLAKLEEDMRLRRLISSNVLDKKTKPDPVLEELAEINQTLKTLRENVQVPDRRPKILKNLFKNLSKKQEKQEDHADADAAEPMNRGEANSTVEPQSFEGQTMPKIKPRVAGMECGHSFNNAKTISIMDWQRGSILCEECKAATKLDVWLAAKLGDIVGLKHFLDGEADVNATSDDSGTLLSNVIAWCPEPVAAMNLLIERGAKIDSTHTISPGKYLTAEELLQHSPIDRTQGDLLGATLLHLASISHKPVDIIGVLLKHGADISATDNCNQTALFYFLRFCTAPLRPVVILVNRGCPLNTQSTLRQRTPLIMAARYCDDQCTLVRFLVNAGANAQLADELSWNLLHYLCYQLRSLKALTFVLDRCGININALTGDSSSSCIHLVLKYCANPIEPLKIILRHAPNLNQQDNDGWSCFHHAANRDVDTLAVFEILHKAGANPALLENTGCTALHFVCRISESKNTIEAIKWLIAKGLDINLGDKWGNAPMHYVAWFSSDPLPAFQIFVEAGAEPRGRVAGDTALHCVLTNKTKNTVVHAMQYLIDAGWLVGTRGNSNQTPLLTNGAISINQDTIPKYKVLLENGADIKSLSSDNRNILHIILTSPTNKEYLEPMKFVIEMGAEVNGVNVEGFSPVHHAAGNGADPIGLLKVLKDAGANFAPSDCKDHNEHALFLIEKGVPINHTDITKWTPLHYNAYYMAFPAQGFELLLAHGADVNAISDVGETALHILAENENCIDLSVPAKIILDAGVNIEARNESGFTALHALAYTDNDPVDSIKALLEKGADAAATTQSGATSLHLLLNNYTTGSLETIPQLIEAGCPVDSKDENGFTPLLYAANVQADPLPIIKLLLEHGADPNVANSKGVTALALLICNHRITTNTLEVIPELINAGCAVDAKSSDGYTPLLYAASVMADPLPTMKLLLEHGADVAAKTATGHTIHHTLTYNNGIADKVDVIEHFEEVLGIPYNPNIMDRDGTTPAHCACCNNDDTKIIEWMLAHGADLTLIWKNVEYSETNYNGGRDGLADTALRGKTKLMEYLLERRIGNPHLAIFALNWKKAVSMKKAAKAAEEAAKAAEEATKEAAKATDATEKATITEEDNISETTTATEENETPDEKASTEEEIRSIDELIAKLAAAAEAWGPKSEAETELDAAPRVTAPVVKEETTTETMSEKTMEEVINIDGTPVNTTETTVIMTETTVTTTETELIMTTEMIIVVSIVVAIRVYTVLWATLFDHYEHASMLVSDIRRHQSLARNSVAKKKIEQSQKRKQIRYVLSSRHPSPSIHLHIPRTQQHILKPNHDLIQFGPRQI</sequence>
<feature type="repeat" description="ANK" evidence="3">
    <location>
        <begin position="1087"/>
        <end position="1121"/>
    </location>
</feature>
<feature type="repeat" description="ANK" evidence="3">
    <location>
        <begin position="494"/>
        <end position="527"/>
    </location>
</feature>
<evidence type="ECO:0000313" key="6">
    <source>
        <dbReference type="Proteomes" id="UP000274822"/>
    </source>
</evidence>
<dbReference type="SMART" id="SM00248">
    <property type="entry name" value="ANK"/>
    <property type="match status" value="19"/>
</dbReference>
<dbReference type="Gene3D" id="1.25.40.20">
    <property type="entry name" value="Ankyrin repeat-containing domain"/>
    <property type="match status" value="5"/>
</dbReference>
<reference evidence="5 6" key="1">
    <citation type="journal article" date="2018" name="New Phytol.">
        <title>Phylogenomics of Endogonaceae and evolution of mycorrhizas within Mucoromycota.</title>
        <authorList>
            <person name="Chang Y."/>
            <person name="Desiro A."/>
            <person name="Na H."/>
            <person name="Sandor L."/>
            <person name="Lipzen A."/>
            <person name="Clum A."/>
            <person name="Barry K."/>
            <person name="Grigoriev I.V."/>
            <person name="Martin F.M."/>
            <person name="Stajich J.E."/>
            <person name="Smith M.E."/>
            <person name="Bonito G."/>
            <person name="Spatafora J.W."/>
        </authorList>
    </citation>
    <scope>NUCLEOTIDE SEQUENCE [LARGE SCALE GENOMIC DNA]</scope>
    <source>
        <strain evidence="5 6">AD002</strain>
    </source>
</reference>
<evidence type="ECO:0000313" key="5">
    <source>
        <dbReference type="EMBL" id="RUS30227.1"/>
    </source>
</evidence>
<evidence type="ECO:0000256" key="2">
    <source>
        <dbReference type="ARBA" id="ARBA00023043"/>
    </source>
</evidence>
<dbReference type="EMBL" id="RBNJ01004129">
    <property type="protein sequence ID" value="RUS30227.1"/>
    <property type="molecule type" value="Genomic_DNA"/>
</dbReference>
<feature type="compositionally biased region" description="Basic and acidic residues" evidence="4">
    <location>
        <begin position="325"/>
        <end position="336"/>
    </location>
</feature>